<organism evidence="1 2">
    <name type="scientific">Mesorhizobium tianshanense</name>
    <dbReference type="NCBI Taxonomy" id="39844"/>
    <lineage>
        <taxon>Bacteria</taxon>
        <taxon>Pseudomonadati</taxon>
        <taxon>Pseudomonadota</taxon>
        <taxon>Alphaproteobacteria</taxon>
        <taxon>Hyphomicrobiales</taxon>
        <taxon>Phyllobacteriaceae</taxon>
        <taxon>Mesorhizobium</taxon>
    </lineage>
</organism>
<sequence>MTIEMNERHSRIREILLHEWDPIGVREIPRAADEYDAYADEVYMMSTDRGARASDIARYLFNIATEHMGLSDLVRLKTKCDQVAKLIAGLKPGF</sequence>
<evidence type="ECO:0000313" key="1">
    <source>
        <dbReference type="EMBL" id="TWI16725.1"/>
    </source>
</evidence>
<name>A0A562M9X6_9HYPH</name>
<dbReference type="AlphaFoldDB" id="A0A562M9X6"/>
<dbReference type="Proteomes" id="UP000317122">
    <property type="component" value="Unassembled WGS sequence"/>
</dbReference>
<accession>A0A562M9X6</accession>
<proteinExistence type="predicted"/>
<evidence type="ECO:0008006" key="3">
    <source>
        <dbReference type="Google" id="ProtNLM"/>
    </source>
</evidence>
<dbReference type="EMBL" id="VLKT01000120">
    <property type="protein sequence ID" value="TWI16725.1"/>
    <property type="molecule type" value="Genomic_DNA"/>
</dbReference>
<reference evidence="1 2" key="1">
    <citation type="journal article" date="2015" name="Stand. Genomic Sci.">
        <title>Genomic Encyclopedia of Bacterial and Archaeal Type Strains, Phase III: the genomes of soil and plant-associated and newly described type strains.</title>
        <authorList>
            <person name="Whitman W.B."/>
            <person name="Woyke T."/>
            <person name="Klenk H.P."/>
            <person name="Zhou Y."/>
            <person name="Lilburn T.G."/>
            <person name="Beck B.J."/>
            <person name="De Vos P."/>
            <person name="Vandamme P."/>
            <person name="Eisen J.A."/>
            <person name="Garrity G."/>
            <person name="Hugenholtz P."/>
            <person name="Kyrpides N.C."/>
        </authorList>
    </citation>
    <scope>NUCLEOTIDE SEQUENCE [LARGE SCALE GENOMIC DNA]</scope>
    <source>
        <strain evidence="1 2">CGMCC 1.2546</strain>
    </source>
</reference>
<evidence type="ECO:0000313" key="2">
    <source>
        <dbReference type="Proteomes" id="UP000317122"/>
    </source>
</evidence>
<protein>
    <recommendedName>
        <fullName evidence="3">DUF1871 family protein</fullName>
    </recommendedName>
</protein>
<keyword evidence="2" id="KW-1185">Reference proteome</keyword>
<comment type="caution">
    <text evidence="1">The sequence shown here is derived from an EMBL/GenBank/DDBJ whole genome shotgun (WGS) entry which is preliminary data.</text>
</comment>
<gene>
    <name evidence="1" type="ORF">IQ26_07656</name>
</gene>